<protein>
    <submittedName>
        <fullName evidence="4">Cytochrome P450</fullName>
    </submittedName>
</protein>
<dbReference type="PRINTS" id="PR00385">
    <property type="entry name" value="P450"/>
</dbReference>
<dbReference type="PANTHER" id="PTHR46696">
    <property type="entry name" value="P450, PUTATIVE (EUROFUNG)-RELATED"/>
    <property type="match status" value="1"/>
</dbReference>
<evidence type="ECO:0000313" key="5">
    <source>
        <dbReference type="Proteomes" id="UP001564626"/>
    </source>
</evidence>
<dbReference type="Gene3D" id="1.10.630.10">
    <property type="entry name" value="Cytochrome P450"/>
    <property type="match status" value="1"/>
</dbReference>
<keyword evidence="2" id="KW-0503">Monooxygenase</keyword>
<reference evidence="4 5" key="1">
    <citation type="submission" date="2024-08" db="EMBL/GenBank/DDBJ databases">
        <title>Genome mining of Saccharopolyspora cebuensis PGLac3 from Nigerian medicinal plant.</title>
        <authorList>
            <person name="Ezeobiora C.E."/>
            <person name="Igbokwe N.H."/>
            <person name="Amin D.H."/>
            <person name="Mendie U.E."/>
        </authorList>
    </citation>
    <scope>NUCLEOTIDE SEQUENCE [LARGE SCALE GENOMIC DNA]</scope>
    <source>
        <strain evidence="4 5">PGLac3</strain>
    </source>
</reference>
<dbReference type="Pfam" id="PF00067">
    <property type="entry name" value="p450"/>
    <property type="match status" value="1"/>
</dbReference>
<gene>
    <name evidence="4" type="ORF">AB8O55_26275</name>
</gene>
<accession>A0ABV4CQA4</accession>
<keyword evidence="5" id="KW-1185">Reference proteome</keyword>
<dbReference type="PROSITE" id="PS00086">
    <property type="entry name" value="CYTOCHROME_P450"/>
    <property type="match status" value="1"/>
</dbReference>
<comment type="caution">
    <text evidence="4">The sequence shown here is derived from an EMBL/GenBank/DDBJ whole genome shotgun (WGS) entry which is preliminary data.</text>
</comment>
<dbReference type="Proteomes" id="UP001564626">
    <property type="component" value="Unassembled WGS sequence"/>
</dbReference>
<comment type="similarity">
    <text evidence="1 2">Belongs to the cytochrome P450 family.</text>
</comment>
<name>A0ABV4CQA4_9PSEU</name>
<proteinExistence type="inferred from homology"/>
<sequence>MSAPRDEHLAPHPTALDPTGRHLQAQAREWRATAAAVRADLPGGIPAWVVTRHADLRALLTDPRVSKDPRRHWSKWGTGEIPPDWTLLQWVGVDNMFTAYGDAHRRLRGVLSQAFTARRVEALRPRVEAITGELLDALAARPGDEPVDLRATFTYPLPIRVISELFGVPEGTEAELRDIVDAVFRTTSADEAVAVAGRMDAFLRDLLARKRADPAEDLTTTLLTAEADPPLSERELADTLILLLGAGHETTVNLLGHAVTALLAHPDQLAPLRGGEVGWDRAIEEALRWQPPLANLPLRFAVEDLVLSDGTTIPRGEAILAGYAGANRDPEVFGADADRFDLTRGDQDQHLAFGHGVHFCLGAPLARLEAGIALPALFDRFPDLALAAHPDHLLPLESFIGNGFQSLPVRLGSVAAG</sequence>
<keyword evidence="2" id="KW-0479">Metal-binding</keyword>
<dbReference type="EMBL" id="JBGEHV010000070">
    <property type="protein sequence ID" value="MEY8042929.1"/>
    <property type="molecule type" value="Genomic_DNA"/>
</dbReference>
<keyword evidence="2" id="KW-0349">Heme</keyword>
<evidence type="ECO:0000256" key="2">
    <source>
        <dbReference type="RuleBase" id="RU000461"/>
    </source>
</evidence>
<dbReference type="InterPro" id="IPR001128">
    <property type="entry name" value="Cyt_P450"/>
</dbReference>
<dbReference type="PRINTS" id="PR00359">
    <property type="entry name" value="BP450"/>
</dbReference>
<keyword evidence="2" id="KW-0408">Iron</keyword>
<dbReference type="CDD" id="cd11029">
    <property type="entry name" value="CYP107-like"/>
    <property type="match status" value="1"/>
</dbReference>
<evidence type="ECO:0000256" key="1">
    <source>
        <dbReference type="ARBA" id="ARBA00010617"/>
    </source>
</evidence>
<dbReference type="RefSeq" id="WP_345364045.1">
    <property type="nucleotide sequence ID" value="NZ_BAABII010000010.1"/>
</dbReference>
<keyword evidence="2" id="KW-0560">Oxidoreductase</keyword>
<dbReference type="SUPFAM" id="SSF48264">
    <property type="entry name" value="Cytochrome P450"/>
    <property type="match status" value="1"/>
</dbReference>
<dbReference type="InterPro" id="IPR002397">
    <property type="entry name" value="Cyt_P450_B"/>
</dbReference>
<dbReference type="InterPro" id="IPR017972">
    <property type="entry name" value="Cyt_P450_CS"/>
</dbReference>
<feature type="compositionally biased region" description="Basic and acidic residues" evidence="3">
    <location>
        <begin position="1"/>
        <end position="10"/>
    </location>
</feature>
<feature type="region of interest" description="Disordered" evidence="3">
    <location>
        <begin position="1"/>
        <end position="20"/>
    </location>
</feature>
<evidence type="ECO:0000256" key="3">
    <source>
        <dbReference type="SAM" id="MobiDB-lite"/>
    </source>
</evidence>
<dbReference type="InterPro" id="IPR036396">
    <property type="entry name" value="Cyt_P450_sf"/>
</dbReference>
<evidence type="ECO:0000313" key="4">
    <source>
        <dbReference type="EMBL" id="MEY8042929.1"/>
    </source>
</evidence>
<organism evidence="4 5">
    <name type="scientific">Saccharopolyspora cebuensis</name>
    <dbReference type="NCBI Taxonomy" id="418759"/>
    <lineage>
        <taxon>Bacteria</taxon>
        <taxon>Bacillati</taxon>
        <taxon>Actinomycetota</taxon>
        <taxon>Actinomycetes</taxon>
        <taxon>Pseudonocardiales</taxon>
        <taxon>Pseudonocardiaceae</taxon>
        <taxon>Saccharopolyspora</taxon>
    </lineage>
</organism>
<dbReference type="PANTHER" id="PTHR46696:SF1">
    <property type="entry name" value="CYTOCHROME P450 YJIB-RELATED"/>
    <property type="match status" value="1"/>
</dbReference>